<feature type="compositionally biased region" description="Basic and acidic residues" evidence="1">
    <location>
        <begin position="278"/>
        <end position="287"/>
    </location>
</feature>
<protein>
    <recommendedName>
        <fullName evidence="4">DUF3710 domain-containing protein</fullName>
    </recommendedName>
</protein>
<evidence type="ECO:0000313" key="2">
    <source>
        <dbReference type="EMBL" id="QGU02180.1"/>
    </source>
</evidence>
<dbReference type="AlphaFoldDB" id="A0A6B8VXZ6"/>
<sequence length="287" mass="30520">MWPFSKKNDTVDAPEATSGDTSSVESAESVIAPQQVPATVPAADPNRGPFDGDEVAIEEFDFSDFSDGVLDLGSIKIPMPRPSEVQVEMGPDGPRMVHLVTKVGRVTPVAFASALSGGLWQDSIAEIQEGMSRDGLEAELEEGPWGPEIVGKTEHATIRMIGAEGNRWTLRVTLAAPNETAADLALLGREIIARTFVYRGENPMMAGTVLPVVMPAPLVEQVQQAMRERAAQGGAPIPTQQSAQAPSTPADSSPVPDNQGPEVHPDSGSALQQMQARDAQHQENEGR</sequence>
<name>A0A6B8VXZ6_9CORY</name>
<feature type="compositionally biased region" description="Low complexity" evidence="1">
    <location>
        <begin position="32"/>
        <end position="45"/>
    </location>
</feature>
<feature type="compositionally biased region" description="Polar residues" evidence="1">
    <location>
        <begin position="238"/>
        <end position="251"/>
    </location>
</feature>
<feature type="compositionally biased region" description="Basic and acidic residues" evidence="1">
    <location>
        <begin position="1"/>
        <end position="10"/>
    </location>
</feature>
<dbReference type="Pfam" id="PF12502">
    <property type="entry name" value="DUF3710"/>
    <property type="match status" value="1"/>
</dbReference>
<dbReference type="EMBL" id="CP046452">
    <property type="protein sequence ID" value="QGU02180.1"/>
    <property type="molecule type" value="Genomic_DNA"/>
</dbReference>
<evidence type="ECO:0008006" key="4">
    <source>
        <dbReference type="Google" id="ProtNLM"/>
    </source>
</evidence>
<dbReference type="Proteomes" id="UP000427071">
    <property type="component" value="Chromosome"/>
</dbReference>
<dbReference type="InterPro" id="IPR022183">
    <property type="entry name" value="DUF3710"/>
</dbReference>
<proteinExistence type="predicted"/>
<reference evidence="3" key="1">
    <citation type="submission" date="2019-11" db="EMBL/GenBank/DDBJ databases">
        <title>Complete genome sequence of Corynebacterium kalinowskii 1959, a novel Corynebacterium species isolated from soil of a small paddock in Vilsendorf, Germany.</title>
        <authorList>
            <person name="Schaffert L."/>
            <person name="Ruwe M."/>
            <person name="Milse J."/>
            <person name="Hanuschka K."/>
            <person name="Ortseifen V."/>
            <person name="Droste J."/>
            <person name="Brandt D."/>
            <person name="Schlueter L."/>
            <person name="Kutter Y."/>
            <person name="Vinke S."/>
            <person name="Viehoefer P."/>
            <person name="Jacob L."/>
            <person name="Luebke N.-C."/>
            <person name="Schulte-Berndt E."/>
            <person name="Hain C."/>
            <person name="Linder M."/>
            <person name="Schmidt P."/>
            <person name="Wollenschlaeger L."/>
            <person name="Luttermann T."/>
            <person name="Thieme E."/>
            <person name="Hassa J."/>
            <person name="Haak M."/>
            <person name="Wittchen M."/>
            <person name="Mentz A."/>
            <person name="Persicke M."/>
            <person name="Busche T."/>
            <person name="Ruckert C."/>
        </authorList>
    </citation>
    <scope>NUCLEOTIDE SEQUENCE [LARGE SCALE GENOMIC DNA]</scope>
    <source>
        <strain evidence="3">1959</strain>
    </source>
</reference>
<dbReference type="KEGG" id="ckw:CKALI_06590"/>
<organism evidence="2 3">
    <name type="scientific">Corynebacterium kalinowskii</name>
    <dbReference type="NCBI Taxonomy" id="2675216"/>
    <lineage>
        <taxon>Bacteria</taxon>
        <taxon>Bacillati</taxon>
        <taxon>Actinomycetota</taxon>
        <taxon>Actinomycetes</taxon>
        <taxon>Mycobacteriales</taxon>
        <taxon>Corynebacteriaceae</taxon>
        <taxon>Corynebacterium</taxon>
    </lineage>
</organism>
<evidence type="ECO:0000313" key="3">
    <source>
        <dbReference type="Proteomes" id="UP000427071"/>
    </source>
</evidence>
<feature type="region of interest" description="Disordered" evidence="1">
    <location>
        <begin position="225"/>
        <end position="287"/>
    </location>
</feature>
<accession>A0A6B8VXZ6</accession>
<gene>
    <name evidence="2" type="ORF">CKALI_06590</name>
</gene>
<dbReference type="RefSeq" id="WP_156192525.1">
    <property type="nucleotide sequence ID" value="NZ_CP046452.1"/>
</dbReference>
<feature type="region of interest" description="Disordered" evidence="1">
    <location>
        <begin position="1"/>
        <end position="53"/>
    </location>
</feature>
<evidence type="ECO:0000256" key="1">
    <source>
        <dbReference type="SAM" id="MobiDB-lite"/>
    </source>
</evidence>
<keyword evidence="3" id="KW-1185">Reference proteome</keyword>